<evidence type="ECO:0000256" key="2">
    <source>
        <dbReference type="ARBA" id="ARBA00023125"/>
    </source>
</evidence>
<dbReference type="SUPFAM" id="SSF56112">
    <property type="entry name" value="Protein kinase-like (PK-like)"/>
    <property type="match status" value="1"/>
</dbReference>
<evidence type="ECO:0000259" key="5">
    <source>
        <dbReference type="PROSITE" id="PS50043"/>
    </source>
</evidence>
<dbReference type="Gene3D" id="1.10.510.10">
    <property type="entry name" value="Transferase(Phosphotransferase) domain 1"/>
    <property type="match status" value="1"/>
</dbReference>
<dbReference type="EMBL" id="AWSJ01000169">
    <property type="protein sequence ID" value="ERI09045.1"/>
    <property type="molecule type" value="Genomic_DNA"/>
</dbReference>
<dbReference type="InterPro" id="IPR000719">
    <property type="entry name" value="Prot_kinase_dom"/>
</dbReference>
<dbReference type="GO" id="GO:0004672">
    <property type="term" value="F:protein kinase activity"/>
    <property type="evidence" value="ECO:0007669"/>
    <property type="project" value="InterPro"/>
</dbReference>
<reference evidence="6 7" key="1">
    <citation type="submission" date="2013-08" db="EMBL/GenBank/DDBJ databases">
        <authorList>
            <person name="Weinstock G."/>
            <person name="Sodergren E."/>
            <person name="Wylie T."/>
            <person name="Fulton L."/>
            <person name="Fulton R."/>
            <person name="Fronick C."/>
            <person name="O'Laughlin M."/>
            <person name="Godfrey J."/>
            <person name="Miner T."/>
            <person name="Herter B."/>
            <person name="Appelbaum E."/>
            <person name="Cordes M."/>
            <person name="Lek S."/>
            <person name="Wollam A."/>
            <person name="Pepin K.H."/>
            <person name="Palsikar V.B."/>
            <person name="Mitreva M."/>
            <person name="Wilson R.K."/>
        </authorList>
    </citation>
    <scope>NUCLEOTIDE SEQUENCE [LARGE SCALE GENOMIC DNA]</scope>
    <source>
        <strain evidence="6 7">ATCC 12856</strain>
    </source>
</reference>
<evidence type="ECO:0000256" key="3">
    <source>
        <dbReference type="ARBA" id="ARBA00023163"/>
    </source>
</evidence>
<dbReference type="PRINTS" id="PR00038">
    <property type="entry name" value="HTHLUXR"/>
</dbReference>
<dbReference type="Pfam" id="PF00069">
    <property type="entry name" value="Pkinase"/>
    <property type="match status" value="1"/>
</dbReference>
<dbReference type="GO" id="GO:0003677">
    <property type="term" value="F:DNA binding"/>
    <property type="evidence" value="ECO:0007669"/>
    <property type="project" value="UniProtKB-KW"/>
</dbReference>
<evidence type="ECO:0000256" key="1">
    <source>
        <dbReference type="ARBA" id="ARBA00023015"/>
    </source>
</evidence>
<dbReference type="InterPro" id="IPR016032">
    <property type="entry name" value="Sig_transdc_resp-reg_C-effctor"/>
</dbReference>
<dbReference type="eggNOG" id="COG2203">
    <property type="taxonomic scope" value="Bacteria"/>
</dbReference>
<dbReference type="PROSITE" id="PS50043">
    <property type="entry name" value="HTH_LUXR_2"/>
    <property type="match status" value="1"/>
</dbReference>
<dbReference type="PATRIC" id="fig|649747.3.peg.2556"/>
<dbReference type="Pfam" id="PF00196">
    <property type="entry name" value="GerE"/>
    <property type="match status" value="1"/>
</dbReference>
<dbReference type="HOGENOM" id="CLU_478714_0_0_9"/>
<name>U1X251_ANEAE</name>
<dbReference type="Pfam" id="PF01590">
    <property type="entry name" value="GAF"/>
    <property type="match status" value="1"/>
</dbReference>
<dbReference type="eggNOG" id="COG0515">
    <property type="taxonomic scope" value="Bacteria"/>
</dbReference>
<evidence type="ECO:0000313" key="6">
    <source>
        <dbReference type="EMBL" id="ERI09045.1"/>
    </source>
</evidence>
<protein>
    <submittedName>
        <fullName evidence="6">Transcriptional regulator, LuxR family</fullName>
    </submittedName>
</protein>
<comment type="caution">
    <text evidence="6">The sequence shown here is derived from an EMBL/GenBank/DDBJ whole genome shotgun (WGS) entry which is preliminary data.</text>
</comment>
<feature type="domain" description="Protein kinase" evidence="4">
    <location>
        <begin position="7"/>
        <end position="271"/>
    </location>
</feature>
<evidence type="ECO:0000259" key="4">
    <source>
        <dbReference type="PROSITE" id="PS50011"/>
    </source>
</evidence>
<dbReference type="CDD" id="cd06170">
    <property type="entry name" value="LuxR_C_like"/>
    <property type="match status" value="1"/>
</dbReference>
<dbReference type="AlphaFoldDB" id="U1X251"/>
<keyword evidence="7" id="KW-1185">Reference proteome</keyword>
<dbReference type="InterPro" id="IPR003018">
    <property type="entry name" value="GAF"/>
</dbReference>
<dbReference type="RefSeq" id="WP_021621596.1">
    <property type="nucleotide sequence ID" value="NZ_KE952782.1"/>
</dbReference>
<dbReference type="InterPro" id="IPR011009">
    <property type="entry name" value="Kinase-like_dom_sf"/>
</dbReference>
<dbReference type="GO" id="GO:0045892">
    <property type="term" value="P:negative regulation of DNA-templated transcription"/>
    <property type="evidence" value="ECO:0007669"/>
    <property type="project" value="UniProtKB-ARBA"/>
</dbReference>
<keyword evidence="3" id="KW-0804">Transcription</keyword>
<dbReference type="PANTHER" id="PTHR44688:SF16">
    <property type="entry name" value="DNA-BINDING TRANSCRIPTIONAL ACTIVATOR DEVR_DOSR"/>
    <property type="match status" value="1"/>
</dbReference>
<dbReference type="GO" id="GO:0005524">
    <property type="term" value="F:ATP binding"/>
    <property type="evidence" value="ECO:0007669"/>
    <property type="project" value="InterPro"/>
</dbReference>
<dbReference type="Proteomes" id="UP000016511">
    <property type="component" value="Unassembled WGS sequence"/>
</dbReference>
<dbReference type="Gene3D" id="3.30.450.40">
    <property type="match status" value="1"/>
</dbReference>
<dbReference type="Gene3D" id="1.10.10.10">
    <property type="entry name" value="Winged helix-like DNA-binding domain superfamily/Winged helix DNA-binding domain"/>
    <property type="match status" value="1"/>
</dbReference>
<evidence type="ECO:0000313" key="7">
    <source>
        <dbReference type="Proteomes" id="UP000016511"/>
    </source>
</evidence>
<proteinExistence type="predicted"/>
<dbReference type="SMART" id="SM00421">
    <property type="entry name" value="HTH_LUXR"/>
    <property type="match status" value="1"/>
</dbReference>
<dbReference type="CDD" id="cd14014">
    <property type="entry name" value="STKc_PknB_like"/>
    <property type="match status" value="1"/>
</dbReference>
<gene>
    <name evidence="6" type="ORF">HMPREF0083_02823</name>
</gene>
<dbReference type="SUPFAM" id="SSF46894">
    <property type="entry name" value="C-terminal effector domain of the bipartite response regulators"/>
    <property type="match status" value="1"/>
</dbReference>
<dbReference type="PROSITE" id="PS50011">
    <property type="entry name" value="PROTEIN_KINASE_DOM"/>
    <property type="match status" value="1"/>
</dbReference>
<dbReference type="STRING" id="649747.HMPREF0083_02823"/>
<dbReference type="InterPro" id="IPR029016">
    <property type="entry name" value="GAF-like_dom_sf"/>
</dbReference>
<accession>U1X251</accession>
<dbReference type="PROSITE" id="PS00622">
    <property type="entry name" value="HTH_LUXR_1"/>
    <property type="match status" value="1"/>
</dbReference>
<dbReference type="InterPro" id="IPR000792">
    <property type="entry name" value="Tscrpt_reg_LuxR_C"/>
</dbReference>
<dbReference type="PANTHER" id="PTHR44688">
    <property type="entry name" value="DNA-BINDING TRANSCRIPTIONAL ACTIVATOR DEVR_DOSR"/>
    <property type="match status" value="1"/>
</dbReference>
<dbReference type="GeneID" id="92842409"/>
<organism evidence="6 7">
    <name type="scientific">Aneurinibacillus aneurinilyticus ATCC 12856</name>
    <dbReference type="NCBI Taxonomy" id="649747"/>
    <lineage>
        <taxon>Bacteria</taxon>
        <taxon>Bacillati</taxon>
        <taxon>Bacillota</taxon>
        <taxon>Bacilli</taxon>
        <taxon>Bacillales</taxon>
        <taxon>Paenibacillaceae</taxon>
        <taxon>Aneurinibacillus group</taxon>
        <taxon>Aneurinibacillus</taxon>
    </lineage>
</organism>
<keyword evidence="1" id="KW-0805">Transcription regulation</keyword>
<sequence>MFTVPGYEIHEVILEDQHIVVAYATCTQTACNVIVKMVKEGPRTIIENAKLMHEFEIAGVLDIPEIVKPLVLLRQGNSLVIILQSIKGVTLRHYFRSHRVSSRNFIQLAIRISRVLDKLNQHHVLHMNIRPDTIIIEPNSTHIYVTGFGYAVRTEGERRNIPLLEGSPPYMSPERNARMNGMIDVRSDLYSLGITFYELLSGRMPFHASDPLEWAHAHLAIEPLPLAGESPPIPESISRIILKLLAKTAEERYQSPGQLIEDLEKCLHQLEAEEIYESGKNALQHNMPRLDSRLRLTKEQTSVTKTESSVPMISFGYARMLDLAALMKASKAFSEEKEPEQLMRTLMNIILEDAGAQRGCLVRVIGEALYVEAAVEAGGGVAIFETVPLDEYDGVCHELVRCVAVTKDLVIVNDAYKEGKFVNTSYVVRRRPKSLLGLPIYIQGILTCILYLENNLIRGAFGFDSYEVLHMLASQAVYVKKQQFSLEGIRKLKNGGHIFSPSTHLLTDREIEVIRLMAVGLSNKEIADRLFIATGTVHVHIKHIYAKLKVNRRVQAVTQAAVLGLLEDI</sequence>
<dbReference type="SUPFAM" id="SSF55781">
    <property type="entry name" value="GAF domain-like"/>
    <property type="match status" value="1"/>
</dbReference>
<dbReference type="InterPro" id="IPR036388">
    <property type="entry name" value="WH-like_DNA-bd_sf"/>
</dbReference>
<feature type="domain" description="HTH luxR-type" evidence="5">
    <location>
        <begin position="502"/>
        <end position="564"/>
    </location>
</feature>
<keyword evidence="2" id="KW-0238">DNA-binding</keyword>